<dbReference type="EMBL" id="QTSX02002149">
    <property type="protein sequence ID" value="KAJ9078405.1"/>
    <property type="molecule type" value="Genomic_DNA"/>
</dbReference>
<protein>
    <submittedName>
        <fullName evidence="1">Sphingolipid delta-4 desaturase</fullName>
        <ecNumber evidence="1">1.14.1.-</ecNumber>
    </submittedName>
</protein>
<evidence type="ECO:0000313" key="2">
    <source>
        <dbReference type="Proteomes" id="UP001165960"/>
    </source>
</evidence>
<proteinExistence type="predicted"/>
<keyword evidence="2" id="KW-1185">Reference proteome</keyword>
<keyword evidence="1" id="KW-0560">Oxidoreductase</keyword>
<comment type="caution">
    <text evidence="1">The sequence shown here is derived from an EMBL/GenBank/DDBJ whole genome shotgun (WGS) entry which is preliminary data.</text>
</comment>
<sequence length="181" mass="20502">MTPQVESKGFDSRHPLYKGDWKKSVPYVDNGMATDNMDEPHVKRKHAILSKYPQIQELYGTDTLTIHVILASTAAQMFMAYLFGQVLVNWNWTMVLCSYFIGGSLTSLYGCIIHELCHNLAHPSPFVKESLPWLSTRACLCRWLPPSGGTISSTMPIWGWREETLTCRWSGSTAWSRATGR</sequence>
<evidence type="ECO:0000313" key="1">
    <source>
        <dbReference type="EMBL" id="KAJ9078405.1"/>
    </source>
</evidence>
<dbReference type="EC" id="1.14.1.-" evidence="1"/>
<name>A0ACC2TV81_9FUNG</name>
<dbReference type="Proteomes" id="UP001165960">
    <property type="component" value="Unassembled WGS sequence"/>
</dbReference>
<accession>A0ACC2TV81</accession>
<organism evidence="1 2">
    <name type="scientific">Entomophthora muscae</name>
    <dbReference type="NCBI Taxonomy" id="34485"/>
    <lineage>
        <taxon>Eukaryota</taxon>
        <taxon>Fungi</taxon>
        <taxon>Fungi incertae sedis</taxon>
        <taxon>Zoopagomycota</taxon>
        <taxon>Entomophthoromycotina</taxon>
        <taxon>Entomophthoromycetes</taxon>
        <taxon>Entomophthorales</taxon>
        <taxon>Entomophthoraceae</taxon>
        <taxon>Entomophthora</taxon>
    </lineage>
</organism>
<reference evidence="1" key="1">
    <citation type="submission" date="2022-04" db="EMBL/GenBank/DDBJ databases">
        <title>Genome of the entomopathogenic fungus Entomophthora muscae.</title>
        <authorList>
            <person name="Elya C."/>
            <person name="Lovett B.R."/>
            <person name="Lee E."/>
            <person name="Macias A.M."/>
            <person name="Hajek A.E."/>
            <person name="De Bivort B.L."/>
            <person name="Kasson M.T."/>
            <person name="De Fine Licht H.H."/>
            <person name="Stajich J.E."/>
        </authorList>
    </citation>
    <scope>NUCLEOTIDE SEQUENCE</scope>
    <source>
        <strain evidence="1">Berkeley</strain>
    </source>
</reference>
<gene>
    <name evidence="1" type="primary">DES1_2</name>
    <name evidence="1" type="ORF">DSO57_1006818</name>
</gene>